<dbReference type="EC" id="3.6.4.12" evidence="1"/>
<keyword evidence="1" id="KW-0067">ATP-binding</keyword>
<keyword evidence="1" id="KW-0378">Hydrolase</keyword>
<evidence type="ECO:0000313" key="1">
    <source>
        <dbReference type="EMBL" id="UNI15359.1"/>
    </source>
</evidence>
<dbReference type="EMBL" id="CP086355">
    <property type="protein sequence ID" value="UNI15359.1"/>
    <property type="molecule type" value="Genomic_DNA"/>
</dbReference>
<proteinExistence type="predicted"/>
<dbReference type="Proteomes" id="UP000829364">
    <property type="component" value="Chromosome 2"/>
</dbReference>
<organism evidence="1 2">
    <name type="scientific">Purpureocillium takamizusanense</name>
    <dbReference type="NCBI Taxonomy" id="2060973"/>
    <lineage>
        <taxon>Eukaryota</taxon>
        <taxon>Fungi</taxon>
        <taxon>Dikarya</taxon>
        <taxon>Ascomycota</taxon>
        <taxon>Pezizomycotina</taxon>
        <taxon>Sordariomycetes</taxon>
        <taxon>Hypocreomycetidae</taxon>
        <taxon>Hypocreales</taxon>
        <taxon>Ophiocordycipitaceae</taxon>
        <taxon>Purpureocillium</taxon>
    </lineage>
</organism>
<sequence length="153" mass="17837">MERPSLVRLDSAKIMADASEYRFATDIDVLFKEKRHFAVEEYGRAHRVRDCQPCSLIGIPKTFQERFGRVRLVCSIRCQQQLDRVCDIIWVQREPDGWHAMQNNIRLDLPAHVQTHLPRHGLSIPIQRQASEKLLHTVVVGFTRTFQLQGCRC</sequence>
<dbReference type="RefSeq" id="XP_047838840.1">
    <property type="nucleotide sequence ID" value="XM_047992581.1"/>
</dbReference>
<keyword evidence="1" id="KW-0347">Helicase</keyword>
<dbReference type="AlphaFoldDB" id="A0A9Q8QA91"/>
<dbReference type="GO" id="GO:0003678">
    <property type="term" value="F:DNA helicase activity"/>
    <property type="evidence" value="ECO:0007669"/>
    <property type="project" value="UniProtKB-EC"/>
</dbReference>
<keyword evidence="1" id="KW-0547">Nucleotide-binding</keyword>
<accession>A0A9Q8QA91</accession>
<keyword evidence="2" id="KW-1185">Reference proteome</keyword>
<dbReference type="KEGG" id="ptkz:JDV02_010843"/>
<name>A0A9Q8QA91_9HYPO</name>
<protein>
    <submittedName>
        <fullName evidence="1">DNA helicase</fullName>
        <ecNumber evidence="1">3.6.4.12</ecNumber>
    </submittedName>
</protein>
<gene>
    <name evidence="1" type="ORF">JDV02_010843</name>
</gene>
<evidence type="ECO:0000313" key="2">
    <source>
        <dbReference type="Proteomes" id="UP000829364"/>
    </source>
</evidence>
<dbReference type="GO" id="GO:0016787">
    <property type="term" value="F:hydrolase activity"/>
    <property type="evidence" value="ECO:0007669"/>
    <property type="project" value="UniProtKB-KW"/>
</dbReference>
<dbReference type="GeneID" id="72072760"/>
<reference evidence="1" key="1">
    <citation type="submission" date="2021-11" db="EMBL/GenBank/DDBJ databases">
        <title>Purpureocillium_takamizusanense_genome.</title>
        <authorList>
            <person name="Nguyen N.-H."/>
        </authorList>
    </citation>
    <scope>NUCLEOTIDE SEQUENCE</scope>
    <source>
        <strain evidence="1">PT3</strain>
    </source>
</reference>